<reference evidence="2 3" key="1">
    <citation type="journal article" date="2019" name="Emerg. Microbes Infect.">
        <title>Comprehensive subspecies identification of 175 nontuberculous mycobacteria species based on 7547 genomic profiles.</title>
        <authorList>
            <person name="Matsumoto Y."/>
            <person name="Kinjo T."/>
            <person name="Motooka D."/>
            <person name="Nabeya D."/>
            <person name="Jung N."/>
            <person name="Uechi K."/>
            <person name="Horii T."/>
            <person name="Iida T."/>
            <person name="Fujita J."/>
            <person name="Nakamura S."/>
        </authorList>
    </citation>
    <scope>NUCLEOTIDE SEQUENCE [LARGE SCALE GENOMIC DNA]</scope>
    <source>
        <strain evidence="2 3">JCM 15296</strain>
    </source>
</reference>
<proteinExistence type="predicted"/>
<dbReference type="EMBL" id="AP022577">
    <property type="protein sequence ID" value="BBX84814.1"/>
    <property type="molecule type" value="Genomic_DNA"/>
</dbReference>
<protein>
    <submittedName>
        <fullName evidence="2">Uncharacterized protein</fullName>
    </submittedName>
</protein>
<keyword evidence="1" id="KW-0812">Transmembrane</keyword>
<name>A0ABN5YW36_9MYCO</name>
<dbReference type="Proteomes" id="UP000465609">
    <property type="component" value="Chromosome"/>
</dbReference>
<evidence type="ECO:0000313" key="2">
    <source>
        <dbReference type="EMBL" id="BBX84814.1"/>
    </source>
</evidence>
<sequence length="226" mass="24548">MSRTLQHICAWSGPATVLVSLIGWLIAGVLPIPLGPSSTTEEVVGFYSHDTRVLAGLVIASLGVALVFPLIALIGLVMARIEGRTPLLAVVQLVIGAATGVLLLIPMLLMAVISFRPDRNPEVTVTLNDIAWLLFLTPIAPFMIQNIVIGVTILRDPLSRVPRWVGYVNFWVAASFVPDVLAFFFHRGPLAWNGILVFWLALTTYAVFLVVMGVTMRNVDLDAHDA</sequence>
<dbReference type="RefSeq" id="WP_138232751.1">
    <property type="nucleotide sequence ID" value="NZ_AP022577.1"/>
</dbReference>
<keyword evidence="1" id="KW-1133">Transmembrane helix</keyword>
<keyword evidence="3" id="KW-1185">Reference proteome</keyword>
<feature type="transmembrane region" description="Helical" evidence="1">
    <location>
        <begin position="191"/>
        <end position="211"/>
    </location>
</feature>
<evidence type="ECO:0000256" key="1">
    <source>
        <dbReference type="SAM" id="Phobius"/>
    </source>
</evidence>
<organism evidence="2 3">
    <name type="scientific">Mycolicibacterium aubagnense</name>
    <dbReference type="NCBI Taxonomy" id="319707"/>
    <lineage>
        <taxon>Bacteria</taxon>
        <taxon>Bacillati</taxon>
        <taxon>Actinomycetota</taxon>
        <taxon>Actinomycetes</taxon>
        <taxon>Mycobacteriales</taxon>
        <taxon>Mycobacteriaceae</taxon>
        <taxon>Mycolicibacterium</taxon>
    </lineage>
</organism>
<gene>
    <name evidence="2" type="ORF">MAUB_26870</name>
</gene>
<evidence type="ECO:0000313" key="3">
    <source>
        <dbReference type="Proteomes" id="UP000465609"/>
    </source>
</evidence>
<accession>A0ABN5YW36</accession>
<keyword evidence="1" id="KW-0472">Membrane</keyword>
<feature type="transmembrane region" description="Helical" evidence="1">
    <location>
        <begin position="166"/>
        <end position="185"/>
    </location>
</feature>
<feature type="transmembrane region" description="Helical" evidence="1">
    <location>
        <begin position="54"/>
        <end position="79"/>
    </location>
</feature>
<feature type="transmembrane region" description="Helical" evidence="1">
    <location>
        <begin position="130"/>
        <end position="154"/>
    </location>
</feature>
<feature type="transmembrane region" description="Helical" evidence="1">
    <location>
        <begin position="12"/>
        <end position="34"/>
    </location>
</feature>
<feature type="transmembrane region" description="Helical" evidence="1">
    <location>
        <begin position="86"/>
        <end position="110"/>
    </location>
</feature>